<organism evidence="2 3">
    <name type="scientific">Mycolicibacterium bacteremicum</name>
    <name type="common">Mycobacterium bacteremicum</name>
    <dbReference type="NCBI Taxonomy" id="564198"/>
    <lineage>
        <taxon>Bacteria</taxon>
        <taxon>Bacillati</taxon>
        <taxon>Actinomycetota</taxon>
        <taxon>Actinomycetes</taxon>
        <taxon>Mycobacteriales</taxon>
        <taxon>Mycobacteriaceae</taxon>
        <taxon>Mycolicibacterium</taxon>
    </lineage>
</organism>
<dbReference type="EMBL" id="MVHJ01000031">
    <property type="protein sequence ID" value="ORA02288.1"/>
    <property type="molecule type" value="Genomic_DNA"/>
</dbReference>
<evidence type="ECO:0000313" key="3">
    <source>
        <dbReference type="Proteomes" id="UP000192366"/>
    </source>
</evidence>
<dbReference type="AlphaFoldDB" id="A0A1W9YQD0"/>
<dbReference type="STRING" id="564198.BST17_24365"/>
<evidence type="ECO:0000313" key="2">
    <source>
        <dbReference type="EMBL" id="ORA02288.1"/>
    </source>
</evidence>
<feature type="signal peptide" evidence="1">
    <location>
        <begin position="1"/>
        <end position="23"/>
    </location>
</feature>
<proteinExistence type="predicted"/>
<evidence type="ECO:0000256" key="1">
    <source>
        <dbReference type="SAM" id="SignalP"/>
    </source>
</evidence>
<accession>A0A1W9YQD0</accession>
<feature type="chain" id="PRO_5038916312" evidence="1">
    <location>
        <begin position="24"/>
        <end position="157"/>
    </location>
</feature>
<name>A0A1W9YQD0_MYCBA</name>
<keyword evidence="3" id="KW-1185">Reference proteome</keyword>
<sequence>MARRGARMLVAAVAGISGLTALATPAAAEADAKVMPMTSVVRACDFSVSPHTWRTGYARAVALVRLAAAGSVPVEVQLQTAVPNTDYYVKVFQMPRGSADCAVAPIGVRTDAVGAATITVNAPIDAGTTGIWVSVERPDPYSQQPAEVYTSDFIAAV</sequence>
<reference evidence="2 3" key="1">
    <citation type="submission" date="2017-02" db="EMBL/GenBank/DDBJ databases">
        <title>The new phylogeny of genus Mycobacterium.</title>
        <authorList>
            <person name="Tortoli E."/>
            <person name="Trovato A."/>
            <person name="Cirillo D.M."/>
        </authorList>
    </citation>
    <scope>NUCLEOTIDE SEQUENCE [LARGE SCALE GENOMIC DNA]</scope>
    <source>
        <strain evidence="2 3">DSM 45578</strain>
    </source>
</reference>
<comment type="caution">
    <text evidence="2">The sequence shown here is derived from an EMBL/GenBank/DDBJ whole genome shotgun (WGS) entry which is preliminary data.</text>
</comment>
<gene>
    <name evidence="2" type="ORF">BST17_24365</name>
</gene>
<keyword evidence="1" id="KW-0732">Signal</keyword>
<dbReference type="Proteomes" id="UP000192366">
    <property type="component" value="Unassembled WGS sequence"/>
</dbReference>
<protein>
    <submittedName>
        <fullName evidence="2">Uncharacterized protein</fullName>
    </submittedName>
</protein>